<keyword evidence="4" id="KW-1185">Reference proteome</keyword>
<evidence type="ECO:0000313" key="4">
    <source>
        <dbReference type="Proteomes" id="UP001281761"/>
    </source>
</evidence>
<feature type="domain" description="4Fe-4S ferredoxin-type" evidence="2">
    <location>
        <begin position="17"/>
        <end position="46"/>
    </location>
</feature>
<dbReference type="PROSITE" id="PS51379">
    <property type="entry name" value="4FE4S_FER_2"/>
    <property type="match status" value="1"/>
</dbReference>
<name>A0ABQ9XH25_9EUKA</name>
<feature type="transmembrane region" description="Helical" evidence="1">
    <location>
        <begin position="96"/>
        <end position="115"/>
    </location>
</feature>
<keyword evidence="1" id="KW-1133">Transmembrane helix</keyword>
<reference evidence="3 4" key="1">
    <citation type="journal article" date="2022" name="bioRxiv">
        <title>Genomics of Preaxostyla Flagellates Illuminates Evolutionary Transitions and the Path Towards Mitochondrial Loss.</title>
        <authorList>
            <person name="Novak L.V.F."/>
            <person name="Treitli S.C."/>
            <person name="Pyrih J."/>
            <person name="Halakuc P."/>
            <person name="Pipaliya S.V."/>
            <person name="Vacek V."/>
            <person name="Brzon O."/>
            <person name="Soukal P."/>
            <person name="Eme L."/>
            <person name="Dacks J.B."/>
            <person name="Karnkowska A."/>
            <person name="Elias M."/>
            <person name="Hampl V."/>
        </authorList>
    </citation>
    <scope>NUCLEOTIDE SEQUENCE [LARGE SCALE GENOMIC DNA]</scope>
    <source>
        <strain evidence="3">NAU3</strain>
        <tissue evidence="3">Gut</tissue>
    </source>
</reference>
<dbReference type="Proteomes" id="UP001281761">
    <property type="component" value="Unassembled WGS sequence"/>
</dbReference>
<feature type="transmembrane region" description="Helical" evidence="1">
    <location>
        <begin position="121"/>
        <end position="140"/>
    </location>
</feature>
<comment type="caution">
    <text evidence="3">The sequence shown here is derived from an EMBL/GenBank/DDBJ whole genome shotgun (WGS) entry which is preliminary data.</text>
</comment>
<dbReference type="SUPFAM" id="SSF54862">
    <property type="entry name" value="4Fe-4S ferredoxins"/>
    <property type="match status" value="1"/>
</dbReference>
<keyword evidence="1" id="KW-0472">Membrane</keyword>
<evidence type="ECO:0000313" key="3">
    <source>
        <dbReference type="EMBL" id="KAK2950699.1"/>
    </source>
</evidence>
<proteinExistence type="predicted"/>
<dbReference type="EMBL" id="JARBJD010000131">
    <property type="protein sequence ID" value="KAK2950699.1"/>
    <property type="molecule type" value="Genomic_DNA"/>
</dbReference>
<protein>
    <recommendedName>
        <fullName evidence="2">4Fe-4S ferredoxin-type domain-containing protein</fullName>
    </recommendedName>
</protein>
<dbReference type="InterPro" id="IPR017896">
    <property type="entry name" value="4Fe4S_Fe-S-bd"/>
</dbReference>
<gene>
    <name evidence="3" type="ORF">BLNAU_14370</name>
</gene>
<accession>A0ABQ9XH25</accession>
<keyword evidence="1" id="KW-0812">Transmembrane</keyword>
<evidence type="ECO:0000256" key="1">
    <source>
        <dbReference type="SAM" id="Phobius"/>
    </source>
</evidence>
<organism evidence="3 4">
    <name type="scientific">Blattamonas nauphoetae</name>
    <dbReference type="NCBI Taxonomy" id="2049346"/>
    <lineage>
        <taxon>Eukaryota</taxon>
        <taxon>Metamonada</taxon>
        <taxon>Preaxostyla</taxon>
        <taxon>Oxymonadida</taxon>
        <taxon>Blattamonas</taxon>
    </lineage>
</organism>
<sequence>MSSKEGGKVKIDEMEDGFQRRDPDQCVLCCRCCKVCSKGAIGMKHCHTDFRSSDKQSIATKTSVAPKGVIMRPFPPSLLTTTNNVLVGVRLYFHPFLPLPAFCVCASSLLLLWLFRDILYHSLLPAHFNLLTQIFIPLYLRTSMRLQLPQFILSLLDQIIFGQITTDPLFQ</sequence>
<evidence type="ECO:0000259" key="2">
    <source>
        <dbReference type="PROSITE" id="PS51379"/>
    </source>
</evidence>